<evidence type="ECO:0000256" key="1">
    <source>
        <dbReference type="ARBA" id="ARBA00004123"/>
    </source>
</evidence>
<evidence type="ECO:0000256" key="5">
    <source>
        <dbReference type="ARBA" id="ARBA00023242"/>
    </source>
</evidence>
<evidence type="ECO:0008006" key="12">
    <source>
        <dbReference type="Google" id="ProtNLM"/>
    </source>
</evidence>
<evidence type="ECO:0000256" key="3">
    <source>
        <dbReference type="ARBA" id="ARBA00022771"/>
    </source>
</evidence>
<evidence type="ECO:0000256" key="2">
    <source>
        <dbReference type="ARBA" id="ARBA00022723"/>
    </source>
</evidence>
<feature type="domain" description="NuBaID C-terminal" evidence="9">
    <location>
        <begin position="251"/>
        <end position="291"/>
    </location>
</feature>
<keyword evidence="4" id="KW-0862">Zinc</keyword>
<dbReference type="GO" id="GO:0008270">
    <property type="term" value="F:zinc ion binding"/>
    <property type="evidence" value="ECO:0007669"/>
    <property type="project" value="UniProtKB-KW"/>
</dbReference>
<evidence type="ECO:0000256" key="7">
    <source>
        <dbReference type="SAM" id="MobiDB-lite"/>
    </source>
</evidence>
<evidence type="ECO:0000259" key="8">
    <source>
        <dbReference type="Pfam" id="PF07967"/>
    </source>
</evidence>
<feature type="region of interest" description="Disordered" evidence="7">
    <location>
        <begin position="295"/>
        <end position="387"/>
    </location>
</feature>
<evidence type="ECO:0000313" key="10">
    <source>
        <dbReference type="EMBL" id="KAJ7329321.1"/>
    </source>
</evidence>
<dbReference type="Pfam" id="PF08600">
    <property type="entry name" value="NuBaID_C"/>
    <property type="match status" value="1"/>
</dbReference>
<dbReference type="PANTHER" id="PTHR15835:SF6">
    <property type="entry name" value="ZINC FINGER C3HC-TYPE PROTEIN 1"/>
    <property type="match status" value="1"/>
</dbReference>
<dbReference type="GO" id="GO:0005634">
    <property type="term" value="C:nucleus"/>
    <property type="evidence" value="ECO:0007669"/>
    <property type="project" value="UniProtKB-SubCell"/>
</dbReference>
<keyword evidence="3" id="KW-0863">Zinc-finger</keyword>
<comment type="caution">
    <text evidence="10">The sequence shown here is derived from an EMBL/GenBank/DDBJ whole genome shotgun (WGS) entry which is preliminary data.</text>
</comment>
<proteinExistence type="predicted"/>
<comment type="function">
    <text evidence="6">Required for proper positioning of a substantial amount of TPR at the nuclear basket (NB) through interaction with TPR.</text>
</comment>
<accession>A0A9Q0XUP3</accession>
<comment type="subcellular location">
    <subcellularLocation>
        <location evidence="1">Nucleus</location>
    </subcellularLocation>
</comment>
<keyword evidence="5" id="KW-0539">Nucleus</keyword>
<dbReference type="InterPro" id="IPR012935">
    <property type="entry name" value="NuBaID_N"/>
</dbReference>
<dbReference type="Proteomes" id="UP001142489">
    <property type="component" value="Unassembled WGS sequence"/>
</dbReference>
<sequence>MAAPSLVAVTPASDSEEGDLGSKPRSPAVTPQKIRELIDGGIAPEESSLEGKDSSTVHEVTNGSPRTDDLPFESTSKEAFFSRVETFTSLKWAGKPHELSPLICARYGWTNVECDMLKCPSCQAYLCASLQLSFDFGKYKERCLELRRALSAAHEKFCFWPDSPCPDRFSVLLVNEPLAVLGDFLERFQSLCQLEHQLPSLKPEDLKNMSLSEETISRLLQLIEEEAGCKTESEKPPGRHALDLLHVHVTACVLALCGWTSSPSLGSVHLPLIACSRCMRKVGLWSFLQIESALPETETPTPPPPTQTSTSAAPVDGRPDKVPAVPTSPRRMITRSQDTTFPPGPDQPEKSPCPVIGRVRSCDSFSSGDRGDADTASLSPGAAPSPAAWGKATAVAWGRRCLLPAPTGGPSGPACAPPAVRIPALGPFSTRSPSIAIGALGSTRSKRQCLLRPEGNTRRVRARQISAGRWS</sequence>
<feature type="compositionally biased region" description="Low complexity" evidence="7">
    <location>
        <begin position="376"/>
        <end position="387"/>
    </location>
</feature>
<organism evidence="10 11">
    <name type="scientific">Phrynocephalus forsythii</name>
    <dbReference type="NCBI Taxonomy" id="171643"/>
    <lineage>
        <taxon>Eukaryota</taxon>
        <taxon>Metazoa</taxon>
        <taxon>Chordata</taxon>
        <taxon>Craniata</taxon>
        <taxon>Vertebrata</taxon>
        <taxon>Euteleostomi</taxon>
        <taxon>Lepidosauria</taxon>
        <taxon>Squamata</taxon>
        <taxon>Bifurcata</taxon>
        <taxon>Unidentata</taxon>
        <taxon>Episquamata</taxon>
        <taxon>Toxicofera</taxon>
        <taxon>Iguania</taxon>
        <taxon>Acrodonta</taxon>
        <taxon>Agamidae</taxon>
        <taxon>Agaminae</taxon>
        <taxon>Phrynocephalus</taxon>
    </lineage>
</organism>
<evidence type="ECO:0000313" key="11">
    <source>
        <dbReference type="Proteomes" id="UP001142489"/>
    </source>
</evidence>
<name>A0A9Q0XUP3_9SAUR</name>
<evidence type="ECO:0000259" key="9">
    <source>
        <dbReference type="Pfam" id="PF08600"/>
    </source>
</evidence>
<keyword evidence="2" id="KW-0479">Metal-binding</keyword>
<feature type="region of interest" description="Disordered" evidence="7">
    <location>
        <begin position="448"/>
        <end position="471"/>
    </location>
</feature>
<dbReference type="AlphaFoldDB" id="A0A9Q0XUP3"/>
<evidence type="ECO:0000256" key="4">
    <source>
        <dbReference type="ARBA" id="ARBA00022833"/>
    </source>
</evidence>
<dbReference type="EMBL" id="JAPFRF010000006">
    <property type="protein sequence ID" value="KAJ7329321.1"/>
    <property type="molecule type" value="Genomic_DNA"/>
</dbReference>
<evidence type="ECO:0000256" key="6">
    <source>
        <dbReference type="ARBA" id="ARBA00044931"/>
    </source>
</evidence>
<feature type="domain" description="C3HC-type" evidence="8">
    <location>
        <begin position="75"/>
        <end position="201"/>
    </location>
</feature>
<protein>
    <recommendedName>
        <fullName evidence="12">Nuclear-interacting partner of ALK</fullName>
    </recommendedName>
</protein>
<dbReference type="OrthoDB" id="9047699at2759"/>
<dbReference type="Pfam" id="PF07967">
    <property type="entry name" value="zf-C3HC"/>
    <property type="match status" value="1"/>
</dbReference>
<dbReference type="PANTHER" id="PTHR15835">
    <property type="entry name" value="NUCLEAR-INTERACTING PARTNER OF ALK"/>
    <property type="match status" value="1"/>
</dbReference>
<reference evidence="10" key="1">
    <citation type="journal article" date="2023" name="DNA Res.">
        <title>Chromosome-level genome assembly of Phrynocephalus forsythii using third-generation DNA sequencing and Hi-C analysis.</title>
        <authorList>
            <person name="Qi Y."/>
            <person name="Zhao W."/>
            <person name="Zhao Y."/>
            <person name="Niu C."/>
            <person name="Cao S."/>
            <person name="Zhang Y."/>
        </authorList>
    </citation>
    <scope>NUCLEOTIDE SEQUENCE</scope>
    <source>
        <tissue evidence="10">Muscle</tissue>
    </source>
</reference>
<gene>
    <name evidence="10" type="ORF">JRQ81_015495</name>
</gene>
<feature type="region of interest" description="Disordered" evidence="7">
    <location>
        <begin position="1"/>
        <end position="69"/>
    </location>
</feature>
<keyword evidence="11" id="KW-1185">Reference proteome</keyword>
<dbReference type="InterPro" id="IPR013909">
    <property type="entry name" value="NuBaID_C"/>
</dbReference>